<evidence type="ECO:0000259" key="1">
    <source>
        <dbReference type="Pfam" id="PF08244"/>
    </source>
</evidence>
<name>A0ABR3YC04_9PEZI</name>
<evidence type="ECO:0000313" key="2">
    <source>
        <dbReference type="EMBL" id="KAL1885328.1"/>
    </source>
</evidence>
<feature type="domain" description="Glycosyl hydrolase family 32 C-terminal" evidence="1">
    <location>
        <begin position="4"/>
        <end position="60"/>
    </location>
</feature>
<dbReference type="Pfam" id="PF08244">
    <property type="entry name" value="Glyco_hydro_32C"/>
    <property type="match status" value="1"/>
</dbReference>
<comment type="caution">
    <text evidence="2">The sequence shown here is derived from an EMBL/GenBank/DDBJ whole genome shotgun (WGS) entry which is preliminary data.</text>
</comment>
<keyword evidence="2" id="KW-0378">Hydrolase</keyword>
<dbReference type="Proteomes" id="UP001583280">
    <property type="component" value="Unassembled WGS sequence"/>
</dbReference>
<dbReference type="SUPFAM" id="SSF49899">
    <property type="entry name" value="Concanavalin A-like lectins/glucanases"/>
    <property type="match status" value="1"/>
</dbReference>
<gene>
    <name evidence="2" type="primary">MgSUC1_4</name>
    <name evidence="2" type="ORF">Cpir12675_007004</name>
</gene>
<feature type="non-terminal residue" evidence="2">
    <location>
        <position position="1"/>
    </location>
</feature>
<reference evidence="2 3" key="1">
    <citation type="journal article" date="2024" name="IMA Fungus">
        <title>IMA Genome - F19 : A genome assembly and annotation guide to empower mycologists, including annotated draft genome sequences of Ceratocystis pirilliformis, Diaporthe australafricana, Fusarium ophioides, Paecilomyces lecythidis, and Sporothrix stenoceras.</title>
        <authorList>
            <person name="Aylward J."/>
            <person name="Wilson A.M."/>
            <person name="Visagie C.M."/>
            <person name="Spraker J."/>
            <person name="Barnes I."/>
            <person name="Buitendag C."/>
            <person name="Ceriani C."/>
            <person name="Del Mar Angel L."/>
            <person name="du Plessis D."/>
            <person name="Fuchs T."/>
            <person name="Gasser K."/>
            <person name="Kramer D."/>
            <person name="Li W."/>
            <person name="Munsamy K."/>
            <person name="Piso A."/>
            <person name="Price J.L."/>
            <person name="Sonnekus B."/>
            <person name="Thomas C."/>
            <person name="van der Nest A."/>
            <person name="van Dijk A."/>
            <person name="van Heerden A."/>
            <person name="van Vuuren N."/>
            <person name="Yilmaz N."/>
            <person name="Duong T.A."/>
            <person name="van der Merwe N.A."/>
            <person name="Wingfield M.J."/>
            <person name="Wingfield B.D."/>
        </authorList>
    </citation>
    <scope>NUCLEOTIDE SEQUENCE [LARGE SCALE GENOMIC DNA]</scope>
    <source>
        <strain evidence="2 3">CMW 12675</strain>
    </source>
</reference>
<dbReference type="Gene3D" id="2.60.120.560">
    <property type="entry name" value="Exo-inulinase, domain 1"/>
    <property type="match status" value="1"/>
</dbReference>
<proteinExistence type="predicted"/>
<keyword evidence="3" id="KW-1185">Reference proteome</keyword>
<dbReference type="EMBL" id="JAWDJO010000530">
    <property type="protein sequence ID" value="KAL1885328.1"/>
    <property type="molecule type" value="Genomic_DNA"/>
</dbReference>
<protein>
    <submittedName>
        <fullName evidence="2">Beta-Fructufuranosidase</fullName>
        <ecNumber evidence="2">3.2.1.26</ecNumber>
    </submittedName>
</protein>
<organism evidence="2 3">
    <name type="scientific">Ceratocystis pirilliformis</name>
    <dbReference type="NCBI Taxonomy" id="259994"/>
    <lineage>
        <taxon>Eukaryota</taxon>
        <taxon>Fungi</taxon>
        <taxon>Dikarya</taxon>
        <taxon>Ascomycota</taxon>
        <taxon>Pezizomycotina</taxon>
        <taxon>Sordariomycetes</taxon>
        <taxon>Hypocreomycetidae</taxon>
        <taxon>Microascales</taxon>
        <taxon>Ceratocystidaceae</taxon>
        <taxon>Ceratocystis</taxon>
    </lineage>
</organism>
<accession>A0ABR3YC04</accession>
<dbReference type="InterPro" id="IPR013189">
    <property type="entry name" value="Glyco_hydro_32_C"/>
</dbReference>
<evidence type="ECO:0000313" key="3">
    <source>
        <dbReference type="Proteomes" id="UP001583280"/>
    </source>
</evidence>
<keyword evidence="2" id="KW-0326">Glycosidase</keyword>
<dbReference type="InterPro" id="IPR013320">
    <property type="entry name" value="ConA-like_dom_sf"/>
</dbReference>
<dbReference type="GO" id="GO:0004564">
    <property type="term" value="F:beta-fructofuranosidase activity"/>
    <property type="evidence" value="ECO:0007669"/>
    <property type="project" value="UniProtKB-EC"/>
</dbReference>
<dbReference type="EC" id="3.2.1.26" evidence="2"/>
<sequence length="70" mass="7854">SWETLELRVFFDRSSIELFANERTALTTRVYPISGAVDAIELLHDRGDDSSAFLSADVWSLEAQITHVPS</sequence>